<dbReference type="Gene3D" id="1.10.3720.10">
    <property type="entry name" value="MetI-like"/>
    <property type="match status" value="1"/>
</dbReference>
<protein>
    <submittedName>
        <fullName evidence="6">Uncharacterized protein</fullName>
    </submittedName>
</protein>
<keyword evidence="7" id="KW-1185">Reference proteome</keyword>
<evidence type="ECO:0000256" key="1">
    <source>
        <dbReference type="ARBA" id="ARBA00004141"/>
    </source>
</evidence>
<dbReference type="RefSeq" id="WP_152093314.1">
    <property type="nucleotide sequence ID" value="NZ_BLAJ01000002.1"/>
</dbReference>
<evidence type="ECO:0000256" key="5">
    <source>
        <dbReference type="SAM" id="Phobius"/>
    </source>
</evidence>
<sequence length="70" mass="7421">MSYTFDFEGLLPYWFAEGVWLTIRLSVAATIVGFVLGAFCAIARTSGSATLKTVVGAYGVDLPADIATLN</sequence>
<dbReference type="EMBL" id="BLAJ01000002">
    <property type="protein sequence ID" value="GES49617.1"/>
    <property type="molecule type" value="Genomic_DNA"/>
</dbReference>
<dbReference type="SUPFAM" id="SSF161098">
    <property type="entry name" value="MetI-like"/>
    <property type="match status" value="1"/>
</dbReference>
<dbReference type="Proteomes" id="UP000390335">
    <property type="component" value="Unassembled WGS sequence"/>
</dbReference>
<feature type="transmembrane region" description="Helical" evidence="5">
    <location>
        <begin position="20"/>
        <end position="42"/>
    </location>
</feature>
<reference evidence="6 7" key="1">
    <citation type="journal article" date="2020" name="Genome Biol. Evol.">
        <title>Rhizobium dioscoreae sp. nov., a plant growth-promoting bacterium isolated from yam (Dioscorea species).</title>
        <authorList>
            <person name="Ouyabe M."/>
            <person name="Tanaka N."/>
            <person name="Shiwa Y."/>
            <person name="Fujita N."/>
            <person name="Kikuno H."/>
            <person name="Babil P."/>
            <person name="Shiwachi H."/>
        </authorList>
    </citation>
    <scope>NUCLEOTIDE SEQUENCE [LARGE SCALE GENOMIC DNA]</scope>
    <source>
        <strain evidence="6 7">S-93</strain>
    </source>
</reference>
<dbReference type="InterPro" id="IPR035906">
    <property type="entry name" value="MetI-like_sf"/>
</dbReference>
<gene>
    <name evidence="6" type="ORF">RsS93_22310</name>
</gene>
<evidence type="ECO:0000313" key="6">
    <source>
        <dbReference type="EMBL" id="GES49617.1"/>
    </source>
</evidence>
<comment type="subcellular location">
    <subcellularLocation>
        <location evidence="1">Membrane</location>
        <topology evidence="1">Multi-pass membrane protein</topology>
    </subcellularLocation>
</comment>
<evidence type="ECO:0000256" key="2">
    <source>
        <dbReference type="ARBA" id="ARBA00022692"/>
    </source>
</evidence>
<comment type="caution">
    <text evidence="6">The sequence shown here is derived from an EMBL/GenBank/DDBJ whole genome shotgun (WGS) entry which is preliminary data.</text>
</comment>
<keyword evidence="3 5" id="KW-1133">Transmembrane helix</keyword>
<name>A0ABQ0Z2H8_9HYPH</name>
<evidence type="ECO:0000313" key="7">
    <source>
        <dbReference type="Proteomes" id="UP000390335"/>
    </source>
</evidence>
<proteinExistence type="predicted"/>
<keyword evidence="4 5" id="KW-0472">Membrane</keyword>
<organism evidence="6 7">
    <name type="scientific">Rhizobium dioscoreae</name>
    <dbReference type="NCBI Taxonomy" id="2653122"/>
    <lineage>
        <taxon>Bacteria</taxon>
        <taxon>Pseudomonadati</taxon>
        <taxon>Pseudomonadota</taxon>
        <taxon>Alphaproteobacteria</taxon>
        <taxon>Hyphomicrobiales</taxon>
        <taxon>Rhizobiaceae</taxon>
        <taxon>Rhizobium/Agrobacterium group</taxon>
        <taxon>Rhizobium</taxon>
    </lineage>
</organism>
<evidence type="ECO:0000256" key="4">
    <source>
        <dbReference type="ARBA" id="ARBA00023136"/>
    </source>
</evidence>
<evidence type="ECO:0000256" key="3">
    <source>
        <dbReference type="ARBA" id="ARBA00022989"/>
    </source>
</evidence>
<accession>A0ABQ0Z2H8</accession>
<keyword evidence="2 5" id="KW-0812">Transmembrane</keyword>